<evidence type="ECO:0000259" key="4">
    <source>
        <dbReference type="SMART" id="SM00047"/>
    </source>
</evidence>
<dbReference type="SMART" id="SM00287">
    <property type="entry name" value="SH3b"/>
    <property type="match status" value="2"/>
</dbReference>
<evidence type="ECO:0000256" key="2">
    <source>
        <dbReference type="SAM" id="MobiDB-lite"/>
    </source>
</evidence>
<evidence type="ECO:0000256" key="3">
    <source>
        <dbReference type="SAM" id="SignalP"/>
    </source>
</evidence>
<dbReference type="InterPro" id="IPR002901">
    <property type="entry name" value="MGlyc_endo_b_GlcNAc-like_dom"/>
</dbReference>
<dbReference type="PROSITE" id="PS51318">
    <property type="entry name" value="TAT"/>
    <property type="match status" value="1"/>
</dbReference>
<dbReference type="Pfam" id="PF01832">
    <property type="entry name" value="Glucosaminidase"/>
    <property type="match status" value="1"/>
</dbReference>
<feature type="region of interest" description="Disordered" evidence="2">
    <location>
        <begin position="199"/>
        <end position="227"/>
    </location>
</feature>
<evidence type="ECO:0000259" key="5">
    <source>
        <dbReference type="SMART" id="SM00287"/>
    </source>
</evidence>
<dbReference type="Proteomes" id="UP001241758">
    <property type="component" value="Unassembled WGS sequence"/>
</dbReference>
<dbReference type="RefSeq" id="WP_282761984.1">
    <property type="nucleotide sequence ID" value="NZ_JASCTH010000013.1"/>
</dbReference>
<keyword evidence="1 6" id="KW-0378">Hydrolase</keyword>
<evidence type="ECO:0000313" key="7">
    <source>
        <dbReference type="Proteomes" id="UP001241758"/>
    </source>
</evidence>
<dbReference type="PRINTS" id="PR01002">
    <property type="entry name" value="FLGFLGJ"/>
</dbReference>
<dbReference type="SMART" id="SM00047">
    <property type="entry name" value="LYZ2"/>
    <property type="match status" value="1"/>
</dbReference>
<accession>A0ABT6WN41</accession>
<proteinExistence type="predicted"/>
<dbReference type="GO" id="GO:0016787">
    <property type="term" value="F:hydrolase activity"/>
    <property type="evidence" value="ECO:0007669"/>
    <property type="project" value="UniProtKB-KW"/>
</dbReference>
<gene>
    <name evidence="6" type="primary">gsmA</name>
    <name evidence="6" type="ORF">QLQ12_21295</name>
</gene>
<dbReference type="PANTHER" id="PTHR33308:SF9">
    <property type="entry name" value="PEPTIDOGLYCAN HYDROLASE FLGJ"/>
    <property type="match status" value="1"/>
</dbReference>
<feature type="chain" id="PRO_5046312677" evidence="3">
    <location>
        <begin position="25"/>
        <end position="389"/>
    </location>
</feature>
<evidence type="ECO:0000313" key="6">
    <source>
        <dbReference type="EMBL" id="MDI6101154.1"/>
    </source>
</evidence>
<feature type="signal peptide" evidence="3">
    <location>
        <begin position="1"/>
        <end position="24"/>
    </location>
</feature>
<dbReference type="InterPro" id="IPR006311">
    <property type="entry name" value="TAT_signal"/>
</dbReference>
<feature type="domain" description="Mannosyl-glycoprotein endo-beta-N-acetylglucosamidase-like" evidence="4">
    <location>
        <begin position="225"/>
        <end position="386"/>
    </location>
</feature>
<comment type="caution">
    <text evidence="6">The sequence shown here is derived from an EMBL/GenBank/DDBJ whole genome shotgun (WGS) entry which is preliminary data.</text>
</comment>
<keyword evidence="7" id="KW-1185">Reference proteome</keyword>
<evidence type="ECO:0000256" key="1">
    <source>
        <dbReference type="ARBA" id="ARBA00022801"/>
    </source>
</evidence>
<feature type="domain" description="SH3b" evidence="5">
    <location>
        <begin position="119"/>
        <end position="192"/>
    </location>
</feature>
<reference evidence="6 7" key="1">
    <citation type="submission" date="2023-05" db="EMBL/GenBank/DDBJ databases">
        <title>Actinoplanes sp. NEAU-A12 genome sequencing.</title>
        <authorList>
            <person name="Wang Z.-S."/>
        </authorList>
    </citation>
    <scope>NUCLEOTIDE SEQUENCE [LARGE SCALE GENOMIC DNA]</scope>
    <source>
        <strain evidence="6 7">NEAU-A12</strain>
    </source>
</reference>
<dbReference type="EMBL" id="JASCTH010000013">
    <property type="protein sequence ID" value="MDI6101154.1"/>
    <property type="molecule type" value="Genomic_DNA"/>
</dbReference>
<sequence>MSHTTRRLLTGAVLVLAAGAGAVAAPVAAAAAGSTATVDVNSELKARSAPRLTASVVGTLTDGQKIAVDCAVTGQGVRGKVRTTTQWDRLVDGRYVSHAYVRTAAVIRPCGTQAGATAAVTGKVRTGDGPVNVRSGPSSAHAVVRKATDGAAVKIACAVPGAKVKGTVRTSTQWDRLTDGRYISHAYVISGAVKACPPSAPAPTAPAPAPTAPAPAPTAPAPAPTAPAPVLTPDQFIAAAVPGAQKGWRQYGVPASVTIAQAILESGWGRSGLSSVDRNYFGIKCQNGYYGTHANGCHVYTTTECDKAGKCFQIRDAFRTYASMARSFADHGHFLKTNKRYAPAFAHTRDADKFIEQVWKAGYATDPKYVAKVTGIMTNCDLYRYDTWK</sequence>
<feature type="domain" description="SH3b" evidence="5">
    <location>
        <begin position="33"/>
        <end position="105"/>
    </location>
</feature>
<name>A0ABT6WN41_9ACTN</name>
<dbReference type="PANTHER" id="PTHR33308">
    <property type="entry name" value="PEPTIDOGLYCAN HYDROLASE FLGJ"/>
    <property type="match status" value="1"/>
</dbReference>
<dbReference type="InterPro" id="IPR003646">
    <property type="entry name" value="SH3-like_bac-type"/>
</dbReference>
<organism evidence="6 7">
    <name type="scientific">Actinoplanes sandaracinus</name>
    <dbReference type="NCBI Taxonomy" id="3045177"/>
    <lineage>
        <taxon>Bacteria</taxon>
        <taxon>Bacillati</taxon>
        <taxon>Actinomycetota</taxon>
        <taxon>Actinomycetes</taxon>
        <taxon>Micromonosporales</taxon>
        <taxon>Micromonosporaceae</taxon>
        <taxon>Actinoplanes</taxon>
    </lineage>
</organism>
<dbReference type="NCBIfam" id="NF038016">
    <property type="entry name" value="sporang_Gsm"/>
    <property type="match status" value="1"/>
</dbReference>
<dbReference type="InterPro" id="IPR051056">
    <property type="entry name" value="Glycosyl_Hydrolase_73"/>
</dbReference>
<protein>
    <submittedName>
        <fullName evidence="6">Sporangiospore maturation cell wall hydrolase GsmA</fullName>
    </submittedName>
</protein>
<keyword evidence="3" id="KW-0732">Signal</keyword>
<dbReference type="Gene3D" id="1.10.530.10">
    <property type="match status" value="1"/>
</dbReference>